<accession>A0A6A7BR44</accession>
<evidence type="ECO:0000313" key="2">
    <source>
        <dbReference type="Proteomes" id="UP000799421"/>
    </source>
</evidence>
<dbReference type="AlphaFoldDB" id="A0A6A7BR44"/>
<name>A0A6A7BR44_9PEZI</name>
<gene>
    <name evidence="1" type="ORF">K470DRAFT_279065</name>
</gene>
<dbReference type="EMBL" id="MU006029">
    <property type="protein sequence ID" value="KAF2857726.1"/>
    <property type="molecule type" value="Genomic_DNA"/>
</dbReference>
<reference evidence="1" key="1">
    <citation type="journal article" date="2020" name="Stud. Mycol.">
        <title>101 Dothideomycetes genomes: a test case for predicting lifestyles and emergence of pathogens.</title>
        <authorList>
            <person name="Haridas S."/>
            <person name="Albert R."/>
            <person name="Binder M."/>
            <person name="Bloem J."/>
            <person name="Labutti K."/>
            <person name="Salamov A."/>
            <person name="Andreopoulos B."/>
            <person name="Baker S."/>
            <person name="Barry K."/>
            <person name="Bills G."/>
            <person name="Bluhm B."/>
            <person name="Cannon C."/>
            <person name="Castanera R."/>
            <person name="Culley D."/>
            <person name="Daum C."/>
            <person name="Ezra D."/>
            <person name="Gonzalez J."/>
            <person name="Henrissat B."/>
            <person name="Kuo A."/>
            <person name="Liang C."/>
            <person name="Lipzen A."/>
            <person name="Lutzoni F."/>
            <person name="Magnuson J."/>
            <person name="Mondo S."/>
            <person name="Nolan M."/>
            <person name="Ohm R."/>
            <person name="Pangilinan J."/>
            <person name="Park H.-J."/>
            <person name="Ramirez L."/>
            <person name="Alfaro M."/>
            <person name="Sun H."/>
            <person name="Tritt A."/>
            <person name="Yoshinaga Y."/>
            <person name="Zwiers L.-H."/>
            <person name="Turgeon B."/>
            <person name="Goodwin S."/>
            <person name="Spatafora J."/>
            <person name="Crous P."/>
            <person name="Grigoriev I."/>
        </authorList>
    </citation>
    <scope>NUCLEOTIDE SEQUENCE</scope>
    <source>
        <strain evidence="1">CBS 480.64</strain>
    </source>
</reference>
<sequence>MLKQGDPELQLEDLLEMDFDISFENSIGSMYLSMLKQTERPLIVLRNALSVSALAELLHCPAKKVNQIHNTLQPVTHVPAKDSEPITTYHLSFGDFMINLNGEHEAKFGIDVKVQIRRGMGDPTNVLEGGMYGTTCPGVYVGGRQVGDHISQAERYAARYWI</sequence>
<proteinExistence type="predicted"/>
<protein>
    <submittedName>
        <fullName evidence="1">Uncharacterized protein</fullName>
    </submittedName>
</protein>
<dbReference type="OrthoDB" id="3262196at2759"/>
<organism evidence="1 2">
    <name type="scientific">Piedraia hortae CBS 480.64</name>
    <dbReference type="NCBI Taxonomy" id="1314780"/>
    <lineage>
        <taxon>Eukaryota</taxon>
        <taxon>Fungi</taxon>
        <taxon>Dikarya</taxon>
        <taxon>Ascomycota</taxon>
        <taxon>Pezizomycotina</taxon>
        <taxon>Dothideomycetes</taxon>
        <taxon>Dothideomycetidae</taxon>
        <taxon>Capnodiales</taxon>
        <taxon>Piedraiaceae</taxon>
        <taxon>Piedraia</taxon>
    </lineage>
</organism>
<dbReference type="Proteomes" id="UP000799421">
    <property type="component" value="Unassembled WGS sequence"/>
</dbReference>
<evidence type="ECO:0000313" key="1">
    <source>
        <dbReference type="EMBL" id="KAF2857726.1"/>
    </source>
</evidence>
<keyword evidence="2" id="KW-1185">Reference proteome</keyword>